<evidence type="ECO:0000256" key="1">
    <source>
        <dbReference type="SAM" id="MobiDB-lite"/>
    </source>
</evidence>
<dbReference type="Proteomes" id="UP000189229">
    <property type="component" value="Unassembled WGS sequence"/>
</dbReference>
<dbReference type="AlphaFoldDB" id="A0A1V3XHG1"/>
<evidence type="ECO:0000313" key="2">
    <source>
        <dbReference type="EMBL" id="OOK78644.1"/>
    </source>
</evidence>
<accession>A0A1V3XHG1</accession>
<protein>
    <submittedName>
        <fullName evidence="2">Uncharacterized protein</fullName>
    </submittedName>
</protein>
<sequence>MVGQRRRRRARWHRRGPGGGKGYAAGNGGNGGGGGPAAGCRATPEAVGKVARAETLPLLLTSPATAAPAAAVVAPGCSVPVERAPPAGRGDRLQRRWPRRTRRQWRLWRVAERRRRGRGSRWRRRALELPRGQRWRRRRRWGCRIVR</sequence>
<comment type="caution">
    <text evidence="2">The sequence shown here is derived from an EMBL/GenBank/DDBJ whole genome shotgun (WGS) entry which is preliminary data.</text>
</comment>
<name>A0A1V3XHG1_MYCKA</name>
<organism evidence="2 3">
    <name type="scientific">Mycobacterium kansasii</name>
    <dbReference type="NCBI Taxonomy" id="1768"/>
    <lineage>
        <taxon>Bacteria</taxon>
        <taxon>Bacillati</taxon>
        <taxon>Actinomycetota</taxon>
        <taxon>Actinomycetes</taxon>
        <taxon>Mycobacteriales</taxon>
        <taxon>Mycobacteriaceae</taxon>
        <taxon>Mycobacterium</taxon>
    </lineage>
</organism>
<reference evidence="2 3" key="1">
    <citation type="submission" date="2017-02" db="EMBL/GenBank/DDBJ databases">
        <title>Complete genome sequences of Mycobacterium kansasii strains isolated from rhesus macaques.</title>
        <authorList>
            <person name="Panda A."/>
            <person name="Nagaraj S."/>
            <person name="Zhao X."/>
            <person name="Tettelin H."/>
            <person name="Detolla L.J."/>
        </authorList>
    </citation>
    <scope>NUCLEOTIDE SEQUENCE [LARGE SCALE GENOMIC DNA]</scope>
    <source>
        <strain evidence="2 3">11-3813</strain>
    </source>
</reference>
<feature type="region of interest" description="Disordered" evidence="1">
    <location>
        <begin position="1"/>
        <end position="41"/>
    </location>
</feature>
<feature type="compositionally biased region" description="Gly residues" evidence="1">
    <location>
        <begin position="17"/>
        <end position="37"/>
    </location>
</feature>
<evidence type="ECO:0000313" key="3">
    <source>
        <dbReference type="Proteomes" id="UP000189229"/>
    </source>
</evidence>
<proteinExistence type="predicted"/>
<dbReference type="EMBL" id="MVBM01000002">
    <property type="protein sequence ID" value="OOK78644.1"/>
    <property type="molecule type" value="Genomic_DNA"/>
</dbReference>
<gene>
    <name evidence="2" type="ORF">BZL30_2443</name>
</gene>
<feature type="compositionally biased region" description="Basic residues" evidence="1">
    <location>
        <begin position="1"/>
        <end position="16"/>
    </location>
</feature>